<feature type="transmembrane region" description="Helical" evidence="9">
    <location>
        <begin position="153"/>
        <end position="173"/>
    </location>
</feature>
<dbReference type="Gene3D" id="1.10.3470.10">
    <property type="entry name" value="ABC transporter involved in vitamin B12 uptake, BtuC"/>
    <property type="match status" value="1"/>
</dbReference>
<dbReference type="PANTHER" id="PTHR30472:SF67">
    <property type="entry name" value="PERMEASE OF ABC TRANSPORTER-RELATED"/>
    <property type="match status" value="1"/>
</dbReference>
<dbReference type="GO" id="GO:0033214">
    <property type="term" value="P:siderophore-iron import into cell"/>
    <property type="evidence" value="ECO:0007669"/>
    <property type="project" value="TreeGrafter"/>
</dbReference>
<evidence type="ECO:0000256" key="6">
    <source>
        <dbReference type="ARBA" id="ARBA00022989"/>
    </source>
</evidence>
<feature type="transmembrane region" description="Helical" evidence="9">
    <location>
        <begin position="185"/>
        <end position="207"/>
    </location>
</feature>
<dbReference type="Pfam" id="PF01032">
    <property type="entry name" value="FecCD"/>
    <property type="match status" value="1"/>
</dbReference>
<dbReference type="EMBL" id="CP061172">
    <property type="protein sequence ID" value="QNR69482.1"/>
    <property type="molecule type" value="Genomic_DNA"/>
</dbReference>
<keyword evidence="5 9" id="KW-0812">Transmembrane</keyword>
<evidence type="ECO:0000313" key="11">
    <source>
        <dbReference type="Proteomes" id="UP000516384"/>
    </source>
</evidence>
<reference evidence="10 11" key="1">
    <citation type="submission" date="2020-09" db="EMBL/GenBank/DDBJ databases">
        <title>Characterization of Paenibacillus peoriae strain ZF390 with broad-spectrum antimicrobial activity as a potential biocontrol agent.</title>
        <authorList>
            <person name="Li L."/>
            <person name="Zhao Y."/>
            <person name="Li B."/>
            <person name="Xie X."/>
        </authorList>
    </citation>
    <scope>NUCLEOTIDE SEQUENCE [LARGE SCALE GENOMIC DNA]</scope>
    <source>
        <strain evidence="10 11">ZF390</strain>
    </source>
</reference>
<dbReference type="InterPro" id="IPR037294">
    <property type="entry name" value="ABC_BtuC-like"/>
</dbReference>
<organism evidence="10 11">
    <name type="scientific">Paenibacillus peoriae</name>
    <dbReference type="NCBI Taxonomy" id="59893"/>
    <lineage>
        <taxon>Bacteria</taxon>
        <taxon>Bacillati</taxon>
        <taxon>Bacillota</taxon>
        <taxon>Bacilli</taxon>
        <taxon>Bacillales</taxon>
        <taxon>Paenibacillaceae</taxon>
        <taxon>Paenibacillus</taxon>
    </lineage>
</organism>
<proteinExistence type="inferred from homology"/>
<feature type="compositionally biased region" description="Polar residues" evidence="8">
    <location>
        <begin position="1"/>
        <end position="19"/>
    </location>
</feature>
<evidence type="ECO:0000256" key="9">
    <source>
        <dbReference type="SAM" id="Phobius"/>
    </source>
</evidence>
<keyword evidence="3" id="KW-0813">Transport</keyword>
<keyword evidence="4" id="KW-1003">Cell membrane</keyword>
<dbReference type="FunFam" id="1.10.3470.10:FF:000001">
    <property type="entry name" value="Vitamin B12 ABC transporter permease BtuC"/>
    <property type="match status" value="1"/>
</dbReference>
<keyword evidence="6 9" id="KW-1133">Transmembrane helix</keyword>
<dbReference type="Proteomes" id="UP000516384">
    <property type="component" value="Chromosome"/>
</dbReference>
<feature type="transmembrane region" description="Helical" evidence="9">
    <location>
        <begin position="262"/>
        <end position="284"/>
    </location>
</feature>
<dbReference type="GO" id="GO:0005886">
    <property type="term" value="C:plasma membrane"/>
    <property type="evidence" value="ECO:0007669"/>
    <property type="project" value="UniProtKB-SubCell"/>
</dbReference>
<feature type="transmembrane region" description="Helical" evidence="9">
    <location>
        <begin position="290"/>
        <end position="310"/>
    </location>
</feature>
<evidence type="ECO:0000256" key="2">
    <source>
        <dbReference type="ARBA" id="ARBA00007935"/>
    </source>
</evidence>
<feature type="transmembrane region" description="Helical" evidence="9">
    <location>
        <begin position="317"/>
        <end position="339"/>
    </location>
</feature>
<name>A0A7H0YEH4_9BACL</name>
<feature type="transmembrane region" description="Helical" evidence="9">
    <location>
        <begin position="227"/>
        <end position="250"/>
    </location>
</feature>
<dbReference type="GO" id="GO:0022857">
    <property type="term" value="F:transmembrane transporter activity"/>
    <property type="evidence" value="ECO:0007669"/>
    <property type="project" value="InterPro"/>
</dbReference>
<comment type="similarity">
    <text evidence="2">Belongs to the binding-protein-dependent transport system permease family. FecCD subfamily.</text>
</comment>
<evidence type="ECO:0000313" key="10">
    <source>
        <dbReference type="EMBL" id="QNR69482.1"/>
    </source>
</evidence>
<comment type="subcellular location">
    <subcellularLocation>
        <location evidence="1">Cell membrane</location>
        <topology evidence="1">Multi-pass membrane protein</topology>
    </subcellularLocation>
</comment>
<feature type="transmembrane region" description="Helical" evidence="9">
    <location>
        <begin position="97"/>
        <end position="118"/>
    </location>
</feature>
<sequence length="374" mass="39700">MTSRTSNLNPSRPNPSQHNSRAHLAGKPTWGFTTILLLTAGLLLSVTLAVMLGPVAVAPGTIWRIALSHLPWLDQWIPVTWTKPEQYIVWEIRFPRVFLGVVVGAGLAVTGATIQALIRNSLADPYILGVSSGASVTATLVIVFGAFGFLGRLALPLSAFIGSLTAMLMVFALARVAGSISTTRLLLAGVAVSMMLSAVTSFIVTMAPNEKGIRDAMYWMMGSLAGAQWDTLFIPSLIVAVGTVVLLTRYRSLNALLTGEETAVTLGVNVQTFRVLLVVVASLLTGAVVSVSGSIGFVGLMIPHIVRLIVGSDHRRVLPVSLLAGAIFVVWADVCARLVLAPQELPIGIVTAVCGGPFFLWLLRRSSYSFGGEK</sequence>
<keyword evidence="7 9" id="KW-0472">Membrane</keyword>
<accession>A0A7H0YEH4</accession>
<evidence type="ECO:0000256" key="1">
    <source>
        <dbReference type="ARBA" id="ARBA00004651"/>
    </source>
</evidence>
<evidence type="ECO:0000256" key="8">
    <source>
        <dbReference type="SAM" id="MobiDB-lite"/>
    </source>
</evidence>
<protein>
    <submittedName>
        <fullName evidence="10">Iron ABC transporter permease</fullName>
    </submittedName>
</protein>
<feature type="region of interest" description="Disordered" evidence="8">
    <location>
        <begin position="1"/>
        <end position="23"/>
    </location>
</feature>
<evidence type="ECO:0000256" key="4">
    <source>
        <dbReference type="ARBA" id="ARBA00022475"/>
    </source>
</evidence>
<dbReference type="AlphaFoldDB" id="A0A7H0YEH4"/>
<dbReference type="PANTHER" id="PTHR30472">
    <property type="entry name" value="FERRIC ENTEROBACTIN TRANSPORT SYSTEM PERMEASE PROTEIN"/>
    <property type="match status" value="1"/>
</dbReference>
<evidence type="ECO:0000256" key="5">
    <source>
        <dbReference type="ARBA" id="ARBA00022692"/>
    </source>
</evidence>
<feature type="transmembrane region" description="Helical" evidence="9">
    <location>
        <begin position="30"/>
        <end position="52"/>
    </location>
</feature>
<evidence type="ECO:0000256" key="7">
    <source>
        <dbReference type="ARBA" id="ARBA00023136"/>
    </source>
</evidence>
<gene>
    <name evidence="10" type="ORF">IAQ67_10930</name>
</gene>
<feature type="transmembrane region" description="Helical" evidence="9">
    <location>
        <begin position="345"/>
        <end position="363"/>
    </location>
</feature>
<dbReference type="InterPro" id="IPR000522">
    <property type="entry name" value="ABC_transptr_permease_BtuC"/>
</dbReference>
<evidence type="ECO:0000256" key="3">
    <source>
        <dbReference type="ARBA" id="ARBA00022448"/>
    </source>
</evidence>
<dbReference type="CDD" id="cd06550">
    <property type="entry name" value="TM_ABC_iron-siderophores_like"/>
    <property type="match status" value="1"/>
</dbReference>
<dbReference type="RefSeq" id="WP_190299179.1">
    <property type="nucleotide sequence ID" value="NZ_CP061172.1"/>
</dbReference>
<dbReference type="SUPFAM" id="SSF81345">
    <property type="entry name" value="ABC transporter involved in vitamin B12 uptake, BtuC"/>
    <property type="match status" value="1"/>
</dbReference>
<feature type="transmembrane region" description="Helical" evidence="9">
    <location>
        <begin position="125"/>
        <end position="147"/>
    </location>
</feature>